<evidence type="ECO:0000313" key="1">
    <source>
        <dbReference type="EMBL" id="WFB38620.1"/>
    </source>
</evidence>
<dbReference type="Proteomes" id="UP001220228">
    <property type="component" value="Chromosome"/>
</dbReference>
<accession>A0ABY8DNR7</accession>
<evidence type="ECO:0008006" key="3">
    <source>
        <dbReference type="Google" id="ProtNLM"/>
    </source>
</evidence>
<keyword evidence="2" id="KW-1185">Reference proteome</keyword>
<organism evidence="1 2">
    <name type="scientific">Lacticaseibacillus huelsenbergensis</name>
    <dbReference type="NCBI Taxonomy" id="3035291"/>
    <lineage>
        <taxon>Bacteria</taxon>
        <taxon>Bacillati</taxon>
        <taxon>Bacillota</taxon>
        <taxon>Bacilli</taxon>
        <taxon>Lactobacillales</taxon>
        <taxon>Lactobacillaceae</taxon>
        <taxon>Lacticaseibacillus</taxon>
    </lineage>
</organism>
<sequence>MDSLTDALAALIELLVEVLWLFLVESEVLFESLALTDCDAETLSDALVEVLSEVDCDVVLELAGMVA</sequence>
<evidence type="ECO:0000313" key="2">
    <source>
        <dbReference type="Proteomes" id="UP001220228"/>
    </source>
</evidence>
<protein>
    <recommendedName>
        <fullName evidence="3">Secreted protein</fullName>
    </recommendedName>
</protein>
<dbReference type="EMBL" id="CP120687">
    <property type="protein sequence ID" value="WFB38620.1"/>
    <property type="molecule type" value="Genomic_DNA"/>
</dbReference>
<reference evidence="1 2" key="1">
    <citation type="submission" date="2023-03" db="EMBL/GenBank/DDBJ databases">
        <authorList>
            <person name="Ruckert-Reed C."/>
        </authorList>
    </citation>
    <scope>NUCLEOTIDE SEQUENCE [LARGE SCALE GENOMIC DNA]</scope>
    <source>
        <strain evidence="1 2">DSM 115425</strain>
    </source>
</reference>
<dbReference type="RefSeq" id="WP_279280245.1">
    <property type="nucleotide sequence ID" value="NZ_CP120687.1"/>
</dbReference>
<name>A0ABY8DNR7_9LACO</name>
<gene>
    <name evidence="1" type="ORF">LHUE1_002157</name>
</gene>
<proteinExistence type="predicted"/>